<reference evidence="3 4" key="1">
    <citation type="submission" date="2024-01" db="EMBL/GenBank/DDBJ databases">
        <title>Draft genome sequence of Gordonia sp. PKS22-38.</title>
        <authorList>
            <person name="Suphannarot A."/>
            <person name="Mingma R."/>
        </authorList>
    </citation>
    <scope>NUCLEOTIDE SEQUENCE [LARGE SCALE GENOMIC DNA]</scope>
    <source>
        <strain evidence="3 4">PKS22-38</strain>
    </source>
</reference>
<proteinExistence type="predicted"/>
<feature type="region of interest" description="Disordered" evidence="1">
    <location>
        <begin position="34"/>
        <end position="60"/>
    </location>
</feature>
<evidence type="ECO:0000313" key="3">
    <source>
        <dbReference type="EMBL" id="MEE4022747.1"/>
    </source>
</evidence>
<evidence type="ECO:0000313" key="4">
    <source>
        <dbReference type="Proteomes" id="UP001335729"/>
    </source>
</evidence>
<dbReference type="Proteomes" id="UP001335729">
    <property type="component" value="Unassembled WGS sequence"/>
</dbReference>
<feature type="transmembrane region" description="Helical" evidence="2">
    <location>
        <begin position="593"/>
        <end position="612"/>
    </location>
</feature>
<keyword evidence="4" id="KW-1185">Reference proteome</keyword>
<evidence type="ECO:0000256" key="1">
    <source>
        <dbReference type="SAM" id="MobiDB-lite"/>
    </source>
</evidence>
<dbReference type="RefSeq" id="WP_330504030.1">
    <property type="nucleotide sequence ID" value="NZ_JAZDUE010000004.1"/>
</dbReference>
<keyword evidence="2" id="KW-0812">Transmembrane</keyword>
<comment type="caution">
    <text evidence="3">The sequence shown here is derived from an EMBL/GenBank/DDBJ whole genome shotgun (WGS) entry which is preliminary data.</text>
</comment>
<protein>
    <submittedName>
        <fullName evidence="3">Zinc ribbon domain-containing protein</fullName>
    </submittedName>
</protein>
<accession>A0ABU7MR03</accession>
<sequence>MSDIICESCGTANPPGTQFCTECDGYFGWSSAPKSTRGSAAAPSGRASARPATVPSPGATDVSRVIAPTVEPDQTSVVLDPAAAAPMSLHMYNPSPIVDGYAVHVPAAPDWLTVTHEEIRLLPHTDAMVPIAFGITEGTSPDAQTVAVALEIRSLTDDRKTTTATIEVTVPRFGRPVTLEAHPSIVRLTDEVRGTARLTVDNSAANHPQSVVLTASDPEGVVDFVIEPRQLDIPPAQTVSATLTFELPTIDFGSRMERVLTVTATAGDDESETSVAVTQQRSAAPEYVPVELRLEPSVLRVRDFTMADLTLVVDNRRGAADRTLTVGGRDAESKVAFRFPTSQIRVAAGKIATLSLTVEADAPAAGEDVSYPFTVLASDEIDEVETTGTLALSTSPPAITTTTLRLHPSKISVRNSATGRSKLIVDNSSSDQWLRAHLAGSDPEAAARLTIRPPTVDVPPRRSVWADVTVSADPPDPGEAAERPLSFTATDGRSTVTCEGTFAQRTSDWLPIVRVVLTLLGALVAAAGAFAPWAVTLPDYLIDKLPVAQSQPGTEQIDEVALTQPIARLAVLVLAGAMALGVFARTGKPTQTAAIAMALGFVGYMVYLTQRFGTGGPMYGAVLVVVGAALGFLGGLCIRRR</sequence>
<evidence type="ECO:0000256" key="2">
    <source>
        <dbReference type="SAM" id="Phobius"/>
    </source>
</evidence>
<gene>
    <name evidence="3" type="ORF">V1Y59_06640</name>
</gene>
<feature type="transmembrane region" description="Helical" evidence="2">
    <location>
        <begin position="566"/>
        <end position="584"/>
    </location>
</feature>
<feature type="transmembrane region" description="Helical" evidence="2">
    <location>
        <begin position="512"/>
        <end position="535"/>
    </location>
</feature>
<feature type="compositionally biased region" description="Low complexity" evidence="1">
    <location>
        <begin position="35"/>
        <end position="53"/>
    </location>
</feature>
<dbReference type="EMBL" id="JAZDUE010000004">
    <property type="protein sequence ID" value="MEE4022747.1"/>
    <property type="molecule type" value="Genomic_DNA"/>
</dbReference>
<name>A0ABU7MR03_9ACTN</name>
<organism evidence="3 4">
    <name type="scientific">Gordonia prachuapensis</name>
    <dbReference type="NCBI Taxonomy" id="3115651"/>
    <lineage>
        <taxon>Bacteria</taxon>
        <taxon>Bacillati</taxon>
        <taxon>Actinomycetota</taxon>
        <taxon>Actinomycetes</taxon>
        <taxon>Mycobacteriales</taxon>
        <taxon>Gordoniaceae</taxon>
        <taxon>Gordonia</taxon>
    </lineage>
</organism>
<feature type="transmembrane region" description="Helical" evidence="2">
    <location>
        <begin position="618"/>
        <end position="638"/>
    </location>
</feature>
<keyword evidence="2" id="KW-0472">Membrane</keyword>
<keyword evidence="2" id="KW-1133">Transmembrane helix</keyword>